<sequence length="205" mass="21355">MIGGPAATALTGGVTLLERAISYTLGSLHGVTPAALPYRTPCRRWDLRTLLAHLDDSLLALEEAIGAGRVDVASGVGRTDLGAAAAGHGSPADPTAVLRDRARHLLGAWTAVDRRHTVSVAGYPLTGGIVTTTGAIEIAVHGWDVARACGRHHPIPAPLAEELLELSPLFVTDDDRPVRFAPPVDVSPLAGPADRLVAFLGRRPS</sequence>
<feature type="domain" description="Mycothiol-dependent maleylpyruvate isomerase metal-binding" evidence="1">
    <location>
        <begin position="24"/>
        <end position="146"/>
    </location>
</feature>
<dbReference type="Proteomes" id="UP000722989">
    <property type="component" value="Unassembled WGS sequence"/>
</dbReference>
<dbReference type="Gene3D" id="1.20.120.450">
    <property type="entry name" value="dinb family like domain"/>
    <property type="match status" value="1"/>
</dbReference>
<reference evidence="2 3" key="1">
    <citation type="submission" date="2020-03" db="EMBL/GenBank/DDBJ databases">
        <title>WGS of the type strain of Planosporangium spp.</title>
        <authorList>
            <person name="Thawai C."/>
        </authorList>
    </citation>
    <scope>NUCLEOTIDE SEQUENCE [LARGE SCALE GENOMIC DNA]</scope>
    <source>
        <strain evidence="2 3">TBRC 5610</strain>
    </source>
</reference>
<keyword evidence="3" id="KW-1185">Reference proteome</keyword>
<dbReference type="NCBIfam" id="TIGR03086">
    <property type="entry name" value="TIGR03086 family metal-binding protein"/>
    <property type="match status" value="1"/>
</dbReference>
<dbReference type="NCBIfam" id="TIGR03083">
    <property type="entry name" value="maleylpyruvate isomerase family mycothiol-dependent enzyme"/>
    <property type="match status" value="1"/>
</dbReference>
<evidence type="ECO:0000313" key="3">
    <source>
        <dbReference type="Proteomes" id="UP000722989"/>
    </source>
</evidence>
<dbReference type="InterPro" id="IPR034660">
    <property type="entry name" value="DinB/YfiT-like"/>
</dbReference>
<dbReference type="InterPro" id="IPR017517">
    <property type="entry name" value="Maleyloyr_isom"/>
</dbReference>
<dbReference type="EMBL" id="JAATVY010000040">
    <property type="protein sequence ID" value="NJC73921.1"/>
    <property type="molecule type" value="Genomic_DNA"/>
</dbReference>
<dbReference type="Pfam" id="PF11716">
    <property type="entry name" value="MDMPI_N"/>
    <property type="match status" value="1"/>
</dbReference>
<dbReference type="InterPro" id="IPR017520">
    <property type="entry name" value="CHP03086"/>
</dbReference>
<gene>
    <name evidence="2" type="ORF">HC031_30035</name>
</gene>
<dbReference type="RefSeq" id="WP_167928827.1">
    <property type="nucleotide sequence ID" value="NZ_JAATVY010000040.1"/>
</dbReference>
<dbReference type="InterPro" id="IPR024344">
    <property type="entry name" value="MDMPI_metal-binding"/>
</dbReference>
<proteinExistence type="predicted"/>
<dbReference type="SUPFAM" id="SSF109854">
    <property type="entry name" value="DinB/YfiT-like putative metalloenzymes"/>
    <property type="match status" value="1"/>
</dbReference>
<accession>A0ABX0Y686</accession>
<evidence type="ECO:0000313" key="2">
    <source>
        <dbReference type="EMBL" id="NJC73921.1"/>
    </source>
</evidence>
<name>A0ABX0Y686_9ACTN</name>
<comment type="caution">
    <text evidence="2">The sequence shown here is derived from an EMBL/GenBank/DDBJ whole genome shotgun (WGS) entry which is preliminary data.</text>
</comment>
<protein>
    <submittedName>
        <fullName evidence="2">TIGR03086 family protein</fullName>
    </submittedName>
</protein>
<evidence type="ECO:0000259" key="1">
    <source>
        <dbReference type="Pfam" id="PF11716"/>
    </source>
</evidence>
<organism evidence="2 3">
    <name type="scientific">Planosporangium thailandense</name>
    <dbReference type="NCBI Taxonomy" id="765197"/>
    <lineage>
        <taxon>Bacteria</taxon>
        <taxon>Bacillati</taxon>
        <taxon>Actinomycetota</taxon>
        <taxon>Actinomycetes</taxon>
        <taxon>Micromonosporales</taxon>
        <taxon>Micromonosporaceae</taxon>
        <taxon>Planosporangium</taxon>
    </lineage>
</organism>